<dbReference type="CDD" id="cd00093">
    <property type="entry name" value="HTH_XRE"/>
    <property type="match status" value="1"/>
</dbReference>
<dbReference type="GO" id="GO:0003677">
    <property type="term" value="F:DNA binding"/>
    <property type="evidence" value="ECO:0007669"/>
    <property type="project" value="InterPro"/>
</dbReference>
<feature type="domain" description="HTH cro/C1-type" evidence="1">
    <location>
        <begin position="5"/>
        <end position="59"/>
    </location>
</feature>
<dbReference type="SMART" id="SM00530">
    <property type="entry name" value="HTH_XRE"/>
    <property type="match status" value="1"/>
</dbReference>
<proteinExistence type="predicted"/>
<evidence type="ECO:0000313" key="3">
    <source>
        <dbReference type="Proteomes" id="UP000441354"/>
    </source>
</evidence>
<comment type="caution">
    <text evidence="2">The sequence shown here is derived from an EMBL/GenBank/DDBJ whole genome shotgun (WGS) entry which is preliminary data.</text>
</comment>
<dbReference type="SUPFAM" id="SSF47413">
    <property type="entry name" value="lambda repressor-like DNA-binding domains"/>
    <property type="match status" value="1"/>
</dbReference>
<name>A0A7V7RQA0_9BACI</name>
<dbReference type="Proteomes" id="UP000441354">
    <property type="component" value="Unassembled WGS sequence"/>
</dbReference>
<dbReference type="AlphaFoldDB" id="A0A7V7RQA0"/>
<sequence length="65" mass="7284">METKLQKYHKETGIKQAFIAQKVNLTPGAYSKIVRGESMPTLPVAIKIARLLNKTVESLWGDLVE</sequence>
<gene>
    <name evidence="2" type="ORF">F7732_00595</name>
</gene>
<evidence type="ECO:0000259" key="1">
    <source>
        <dbReference type="PROSITE" id="PS50943"/>
    </source>
</evidence>
<dbReference type="InterPro" id="IPR001387">
    <property type="entry name" value="Cro/C1-type_HTH"/>
</dbReference>
<dbReference type="OrthoDB" id="2921231at2"/>
<dbReference type="InterPro" id="IPR010982">
    <property type="entry name" value="Lambda_DNA-bd_dom_sf"/>
</dbReference>
<dbReference type="Gene3D" id="1.10.260.40">
    <property type="entry name" value="lambda repressor-like DNA-binding domains"/>
    <property type="match status" value="1"/>
</dbReference>
<dbReference type="PROSITE" id="PS50943">
    <property type="entry name" value="HTH_CROC1"/>
    <property type="match status" value="1"/>
</dbReference>
<dbReference type="Pfam" id="PF01381">
    <property type="entry name" value="HTH_3"/>
    <property type="match status" value="1"/>
</dbReference>
<dbReference type="RefSeq" id="WP_151571791.1">
    <property type="nucleotide sequence ID" value="NZ_WBOT01000001.1"/>
</dbReference>
<keyword evidence="3" id="KW-1185">Reference proteome</keyword>
<evidence type="ECO:0000313" key="2">
    <source>
        <dbReference type="EMBL" id="KAB2335107.1"/>
    </source>
</evidence>
<accession>A0A7V7RQA0</accession>
<reference evidence="2 3" key="1">
    <citation type="journal article" date="2014" name="Arch. Microbiol.">
        <title>Bacillus mesophilum sp. nov., strain IITR-54T, a novel 4-chlorobiphenyl dechlorinating bacterium.</title>
        <authorList>
            <person name="Manickam N."/>
            <person name="Singh N.K."/>
            <person name="Bajaj A."/>
            <person name="Kumar R.M."/>
            <person name="Kaur G."/>
            <person name="Kaur N."/>
            <person name="Bala M."/>
            <person name="Kumar A."/>
            <person name="Mayilraj S."/>
        </authorList>
    </citation>
    <scope>NUCLEOTIDE SEQUENCE [LARGE SCALE GENOMIC DNA]</scope>
    <source>
        <strain evidence="2 3">IITR-54</strain>
    </source>
</reference>
<protein>
    <submittedName>
        <fullName evidence="2">Helix-turn-helix domain-containing protein</fullName>
    </submittedName>
</protein>
<dbReference type="EMBL" id="WBOT01000001">
    <property type="protein sequence ID" value="KAB2335107.1"/>
    <property type="molecule type" value="Genomic_DNA"/>
</dbReference>
<organism evidence="2 3">
    <name type="scientific">Bacillus mesophilum</name>
    <dbReference type="NCBI Taxonomy" id="1071718"/>
    <lineage>
        <taxon>Bacteria</taxon>
        <taxon>Bacillati</taxon>
        <taxon>Bacillota</taxon>
        <taxon>Bacilli</taxon>
        <taxon>Bacillales</taxon>
        <taxon>Bacillaceae</taxon>
        <taxon>Bacillus</taxon>
    </lineage>
</organism>